<protein>
    <submittedName>
        <fullName evidence="1">Uncharacterized protein</fullName>
    </submittedName>
</protein>
<gene>
    <name evidence="1" type="ORF">MBHS_03454</name>
    <name evidence="2" type="ORF">MBHS_04460</name>
</gene>
<proteinExistence type="predicted"/>
<reference evidence="1 3" key="1">
    <citation type="submission" date="2016-10" db="EMBL/GenBank/DDBJ databases">
        <authorList>
            <person name="de Groot N.N."/>
        </authorList>
    </citation>
    <scope>NUCLEOTIDE SEQUENCE [LARGE SCALE GENOMIC DNA]</scope>
    <source>
        <strain evidence="1">MBHS1</strain>
    </source>
</reference>
<dbReference type="Proteomes" id="UP000236724">
    <property type="component" value="Unassembled WGS sequence"/>
</dbReference>
<sequence length="164" mass="19217">MKVISIEEIEEYLNEIDNTPEKEIEAIVIRMSEEQGYALTYLMAVGGDSFDEDEHEAFFYLGFSIWYIMEKINSNMPMITEEEIDSVEQNNFKMLDVMSDETEAEITKLIEIIVENYNQPNLFGYIVESLMEEEDDDGDPLFREENSGMMLIYLKTVVDCFDKY</sequence>
<dbReference type="AlphaFoldDB" id="A0A1H6FBX3"/>
<accession>A0A1H6FBX3</accession>
<dbReference type="RefSeq" id="WP_103921216.1">
    <property type="nucleotide sequence ID" value="NZ_FMSV02000536.1"/>
</dbReference>
<keyword evidence="3" id="KW-1185">Reference proteome</keyword>
<name>A0A1H6FBX3_9GAMM</name>
<dbReference type="EMBL" id="FMSV02000536">
    <property type="protein sequence ID" value="SEH07578.1"/>
    <property type="molecule type" value="Genomic_DNA"/>
</dbReference>
<evidence type="ECO:0000313" key="3">
    <source>
        <dbReference type="Proteomes" id="UP000236724"/>
    </source>
</evidence>
<organism evidence="1 3">
    <name type="scientific">Candidatus Venteria ishoeyi</name>
    <dbReference type="NCBI Taxonomy" id="1899563"/>
    <lineage>
        <taxon>Bacteria</taxon>
        <taxon>Pseudomonadati</taxon>
        <taxon>Pseudomonadota</taxon>
        <taxon>Gammaproteobacteria</taxon>
        <taxon>Thiotrichales</taxon>
        <taxon>Thiotrichaceae</taxon>
        <taxon>Venteria</taxon>
    </lineage>
</organism>
<dbReference type="EMBL" id="FMSV02000553">
    <property type="protein sequence ID" value="SEH08568.1"/>
    <property type="molecule type" value="Genomic_DNA"/>
</dbReference>
<evidence type="ECO:0000313" key="1">
    <source>
        <dbReference type="EMBL" id="SEH07578.1"/>
    </source>
</evidence>
<evidence type="ECO:0000313" key="2">
    <source>
        <dbReference type="EMBL" id="SEH08568.1"/>
    </source>
</evidence>